<evidence type="ECO:0000313" key="2">
    <source>
        <dbReference type="EMBL" id="AYO54620.1"/>
    </source>
</evidence>
<proteinExistence type="predicted"/>
<dbReference type="EMBL" id="CP033133">
    <property type="protein sequence ID" value="AYO54620.1"/>
    <property type="molecule type" value="Genomic_DNA"/>
</dbReference>
<accession>A0A3G2T2Y5</accession>
<reference evidence="2 3" key="1">
    <citation type="submission" date="2018-10" db="EMBL/GenBank/DDBJ databases">
        <title>The complete genome of Acinetobacter wuhouensis strain WCHAW010062.</title>
        <authorList>
            <person name="Hu Y."/>
            <person name="Long H."/>
            <person name="Feng Y."/>
            <person name="Zong Z."/>
        </authorList>
    </citation>
    <scope>NUCLEOTIDE SEQUENCE [LARGE SCALE GENOMIC DNA]</scope>
    <source>
        <strain evidence="2 3">WCHAW010062</strain>
    </source>
</reference>
<dbReference type="AlphaFoldDB" id="A0A3G2T2Y5"/>
<evidence type="ECO:0000313" key="3">
    <source>
        <dbReference type="Proteomes" id="UP000279962"/>
    </source>
</evidence>
<dbReference type="Proteomes" id="UP000279962">
    <property type="component" value="Chromosome"/>
</dbReference>
<dbReference type="RefSeq" id="WP_087551731.1">
    <property type="nucleotide sequence ID" value="NZ_CP033133.1"/>
</dbReference>
<evidence type="ECO:0000259" key="1">
    <source>
        <dbReference type="Pfam" id="PF03235"/>
    </source>
</evidence>
<dbReference type="InterPro" id="IPR004919">
    <property type="entry name" value="GmrSD_N"/>
</dbReference>
<organism evidence="2 3">
    <name type="scientific">Acinetobacter wuhouensis</name>
    <dbReference type="NCBI Taxonomy" id="1879050"/>
    <lineage>
        <taxon>Bacteria</taxon>
        <taxon>Pseudomonadati</taxon>
        <taxon>Pseudomonadota</taxon>
        <taxon>Gammaproteobacteria</taxon>
        <taxon>Moraxellales</taxon>
        <taxon>Moraxellaceae</taxon>
        <taxon>Acinetobacter</taxon>
    </lineage>
</organism>
<dbReference type="PANTHER" id="PTHR39639">
    <property type="entry name" value="CHROMOSOME 16, WHOLE GENOME SHOTGUN SEQUENCE"/>
    <property type="match status" value="1"/>
</dbReference>
<name>A0A3G2T2Y5_9GAMM</name>
<protein>
    <submittedName>
        <fullName evidence="2">DUF262 domain-containing protein</fullName>
    </submittedName>
</protein>
<dbReference type="PANTHER" id="PTHR39639:SF1">
    <property type="entry name" value="DUF262 DOMAIN-CONTAINING PROTEIN"/>
    <property type="match status" value="1"/>
</dbReference>
<dbReference type="Pfam" id="PF03235">
    <property type="entry name" value="GmrSD_N"/>
    <property type="match status" value="1"/>
</dbReference>
<feature type="domain" description="GmrSD restriction endonucleases N-terminal" evidence="1">
    <location>
        <begin position="57"/>
        <end position="194"/>
    </location>
</feature>
<gene>
    <name evidence="2" type="ORF">CDG68_13615</name>
</gene>
<sequence>MLLQNEKLNFDYANAVDNQLTDREINAKYQEGELRILTEQGRYPLQNIVEIMGTMNLNPEYQRRRVWSNEQKSRLIESFIMNIPVPPVFLYEISFSKYEVMDGLQRLSTLFDFYNGNFQLEGLEIWSELNGRNIYNLPENIKSGIDRRYISTVVILNETAKNKNEEQFLKKFVFERLNTGGTKLTPQETRNALFDGPMNKLCISIAYENEIFKNIFEIPDANESLLENALYKRMEDVELVLRFFAYRQLSSFKVSKISDILDNYLEKANIKYNPEILEKLEKLFNDTIFLVYKIFDDKAFRFKSLDRNKDFVNWSKPSKMIYDPIMFILSEYSQNIEVRNKLIENRNIINERFEKVMNDNPNEFSGRNNNKADVLRRIELFKGIFDL</sequence>